<dbReference type="AlphaFoldDB" id="A0A1D7XNU7"/>
<sequence length="470" mass="54176">MAIVKVTNSKASIGKAINYVTKEEKTEDKLVSGINCTPETVLHEMKATKEQFRKTDGRQYAHYIHSFKPGEQITHEKAHKLALEISEKQFKGYEVLVATHKDKDHIHSHIIVNSVSYEDGRKLHSSKKDLAEVKELSNKICEREGLSIIKPQKDVLTSFNAKKYKSLEKGLEGTYKSYMLDLWKNVNIFKKVATCKEQFIQNMNNKGYQVNWSDTRKYITYTTPEGKRVRDSNLVKTFKNEKLSKEELLNEFSRNGEKLGGTYRAKGDIGKSILFGRNEVSSGRDDKLINVDKTEQRQTEPNNRPVEERKTDTRARADREHTEIKQGSPSITFGNGGSEERQQSKDRGINPDNTENSRSNTGYIHEVSRDTVRDKQLREGENLEGQSNPILNTTRSDNRIDIDDSRSLSTNNPLDELVKKFDKTLQKAEEREKEKKAFAELQAKAREERKLKLEQKPKVKYKSMDRGWER</sequence>
<evidence type="ECO:0000313" key="3">
    <source>
        <dbReference type="EMBL" id="AOR24986.1"/>
    </source>
</evidence>
<gene>
    <name evidence="3" type="ORF">BGI42_14645</name>
</gene>
<name>A0A1D7XNU7_9CLOT</name>
<evidence type="ECO:0000256" key="1">
    <source>
        <dbReference type="SAM" id="MobiDB-lite"/>
    </source>
</evidence>
<keyword evidence="4" id="KW-1185">Reference proteome</keyword>
<dbReference type="KEGG" id="ctae:BGI42_14645"/>
<feature type="compositionally biased region" description="Basic and acidic residues" evidence="1">
    <location>
        <begin position="366"/>
        <end position="381"/>
    </location>
</feature>
<feature type="compositionally biased region" description="Basic and acidic residues" evidence="1">
    <location>
        <begin position="285"/>
        <end position="298"/>
    </location>
</feature>
<feature type="compositionally biased region" description="Basic and acidic residues" evidence="1">
    <location>
        <begin position="305"/>
        <end position="324"/>
    </location>
</feature>
<feature type="region of interest" description="Disordered" evidence="1">
    <location>
        <begin position="285"/>
        <end position="407"/>
    </location>
</feature>
<accession>A0A1D7XNU7</accession>
<feature type="region of interest" description="Disordered" evidence="1">
    <location>
        <begin position="446"/>
        <end position="470"/>
    </location>
</feature>
<protein>
    <recommendedName>
        <fullName evidence="2">MobA/VirD2-like nuclease domain-containing protein</fullName>
    </recommendedName>
</protein>
<proteinExistence type="predicted"/>
<dbReference type="EMBL" id="CP017254">
    <property type="protein sequence ID" value="AOR24986.1"/>
    <property type="molecule type" value="Genomic_DNA"/>
</dbReference>
<dbReference type="RefSeq" id="WP_069681105.1">
    <property type="nucleotide sequence ID" value="NZ_CP017254.1"/>
</dbReference>
<feature type="compositionally biased region" description="Basic and acidic residues" evidence="1">
    <location>
        <begin position="338"/>
        <end position="349"/>
    </location>
</feature>
<feature type="compositionally biased region" description="Basic and acidic residues" evidence="1">
    <location>
        <begin position="396"/>
        <end position="406"/>
    </location>
</feature>
<dbReference type="Proteomes" id="UP000094652">
    <property type="component" value="Plasmid pCt1"/>
</dbReference>
<feature type="domain" description="MobA/VirD2-like nuclease" evidence="2">
    <location>
        <begin position="19"/>
        <end position="146"/>
    </location>
</feature>
<keyword evidence="3" id="KW-0614">Plasmid</keyword>
<feature type="compositionally biased region" description="Polar residues" evidence="1">
    <location>
        <begin position="351"/>
        <end position="362"/>
    </location>
</feature>
<organism evidence="3 4">
    <name type="scientific">Clostridium taeniosporum</name>
    <dbReference type="NCBI Taxonomy" id="394958"/>
    <lineage>
        <taxon>Bacteria</taxon>
        <taxon>Bacillati</taxon>
        <taxon>Bacillota</taxon>
        <taxon>Clostridia</taxon>
        <taxon>Eubacteriales</taxon>
        <taxon>Clostridiaceae</taxon>
        <taxon>Clostridium</taxon>
    </lineage>
</organism>
<dbReference type="Pfam" id="PF03432">
    <property type="entry name" value="Relaxase"/>
    <property type="match status" value="1"/>
</dbReference>
<dbReference type="InterPro" id="IPR005094">
    <property type="entry name" value="Endonuclease_MobA/VirD2"/>
</dbReference>
<evidence type="ECO:0000313" key="4">
    <source>
        <dbReference type="Proteomes" id="UP000094652"/>
    </source>
</evidence>
<geneLocation type="plasmid" evidence="4">
    <name>pct1</name>
</geneLocation>
<evidence type="ECO:0000259" key="2">
    <source>
        <dbReference type="Pfam" id="PF03432"/>
    </source>
</evidence>
<reference evidence="4" key="1">
    <citation type="submission" date="2016-09" db="EMBL/GenBank/DDBJ databases">
        <title>Genomics of Clostridium taeniosporum, an organism which forms endospores with ribbon-like appendages.</title>
        <authorList>
            <person name="Walker J.R."/>
        </authorList>
    </citation>
    <scope>NUCLEOTIDE SEQUENCE [LARGE SCALE GENOMIC DNA]</scope>
    <source>
        <strain evidence="4">1/k</strain>
        <plasmid evidence="4">Plasmid pct1</plasmid>
    </source>
</reference>